<protein>
    <recommendedName>
        <fullName evidence="2">histidine kinase</fullName>
        <ecNumber evidence="2">2.7.13.3</ecNumber>
    </recommendedName>
</protein>
<evidence type="ECO:0000256" key="6">
    <source>
        <dbReference type="ARBA" id="ARBA00022777"/>
    </source>
</evidence>
<dbReference type="Gene3D" id="3.30.565.10">
    <property type="entry name" value="Histidine kinase-like ATPase, C-terminal domain"/>
    <property type="match status" value="1"/>
</dbReference>
<comment type="catalytic activity">
    <reaction evidence="1">
        <text>ATP + protein L-histidine = ADP + protein N-phospho-L-histidine.</text>
        <dbReference type="EC" id="2.7.13.3"/>
    </reaction>
</comment>
<feature type="transmembrane region" description="Helical" evidence="10">
    <location>
        <begin position="143"/>
        <end position="162"/>
    </location>
</feature>
<keyword evidence="14" id="KW-1185">Reference proteome</keyword>
<sequence length="473" mass="49406">MDGTWFRRNLRFLVRDVLVTAAFTTLFFLSAPKWSETQVSSHRPIDAAGYTLLGAIAAGLLARRWLPLGTLGAQSLLVGALLGAGYAHGPYFIAVAITGITVGRTRQRRVAASAAACATVLIAAGELTSFLRGYAAGGWDLSVGLGAALLFGVVPVVGGALIGEHRAWRAKAEEEATRRRVDDERLRMAREVHDVVGHSLSIISLQAGVALHVLDRRPEQAQISLEAIRRTAIEALDELRATLALTRAGRSTRGPAALEPPLAEPSRPEPSPAAQAVSGPWAAPPRPPSSPAAPTERAASRPTDRPAERKTERKADRTAERTPLTGLGRLPSLLAEVRLCGIPVEVSTSGPLDTLPADVDLAAYRIVQESLTNVLRHAAASRVTIEVAVAGGAVSIDVADAPDPPAAQPVTPPGHGLTGLRERAEELGGRLTAGPCASGGWRVHAELPVTRAQPVGGPRGGSGGGRSRGGGNR</sequence>
<feature type="compositionally biased region" description="Pro residues" evidence="9">
    <location>
        <begin position="282"/>
        <end position="291"/>
    </location>
</feature>
<dbReference type="GO" id="GO:0005524">
    <property type="term" value="F:ATP binding"/>
    <property type="evidence" value="ECO:0007669"/>
    <property type="project" value="UniProtKB-KW"/>
</dbReference>
<evidence type="ECO:0000256" key="10">
    <source>
        <dbReference type="SAM" id="Phobius"/>
    </source>
</evidence>
<evidence type="ECO:0000313" key="13">
    <source>
        <dbReference type="EMBL" id="ONH23360.1"/>
    </source>
</evidence>
<keyword evidence="10" id="KW-1133">Transmembrane helix</keyword>
<dbReference type="InterPro" id="IPR036890">
    <property type="entry name" value="HATPase_C_sf"/>
</dbReference>
<dbReference type="Pfam" id="PF02518">
    <property type="entry name" value="HATPase_c"/>
    <property type="match status" value="1"/>
</dbReference>
<dbReference type="Gene3D" id="1.20.5.1930">
    <property type="match status" value="1"/>
</dbReference>
<evidence type="ECO:0000256" key="8">
    <source>
        <dbReference type="ARBA" id="ARBA00023012"/>
    </source>
</evidence>
<feature type="compositionally biased region" description="Basic and acidic residues" evidence="9">
    <location>
        <begin position="298"/>
        <end position="320"/>
    </location>
</feature>
<keyword evidence="6 13" id="KW-0418">Kinase</keyword>
<keyword evidence="8" id="KW-0902">Two-component regulatory system</keyword>
<evidence type="ECO:0000256" key="5">
    <source>
        <dbReference type="ARBA" id="ARBA00022741"/>
    </source>
</evidence>
<dbReference type="EMBL" id="MOMC01000087">
    <property type="protein sequence ID" value="ONH23360.1"/>
    <property type="molecule type" value="Genomic_DNA"/>
</dbReference>
<dbReference type="CDD" id="cd16917">
    <property type="entry name" value="HATPase_UhpB-NarQ-NarX-like"/>
    <property type="match status" value="1"/>
</dbReference>
<dbReference type="PANTHER" id="PTHR24421">
    <property type="entry name" value="NITRATE/NITRITE SENSOR PROTEIN NARX-RELATED"/>
    <property type="match status" value="1"/>
</dbReference>
<dbReference type="InterPro" id="IPR050482">
    <property type="entry name" value="Sensor_HK_TwoCompSys"/>
</dbReference>
<name>A0A1V2I133_9ACTN</name>
<dbReference type="Proteomes" id="UP000188929">
    <property type="component" value="Unassembled WGS sequence"/>
</dbReference>
<dbReference type="OrthoDB" id="227596at2"/>
<keyword evidence="10" id="KW-0472">Membrane</keyword>
<feature type="domain" description="Histidine kinase/HSP90-like ATPase" evidence="11">
    <location>
        <begin position="362"/>
        <end position="450"/>
    </location>
</feature>
<keyword evidence="7" id="KW-0067">ATP-binding</keyword>
<dbReference type="InterPro" id="IPR011712">
    <property type="entry name" value="Sig_transdc_His_kin_sub3_dim/P"/>
</dbReference>
<feature type="compositionally biased region" description="Gly residues" evidence="9">
    <location>
        <begin position="457"/>
        <end position="473"/>
    </location>
</feature>
<accession>A0A1V2I133</accession>
<reference evidence="14" key="1">
    <citation type="submission" date="2016-10" db="EMBL/GenBank/DDBJ databases">
        <title>Frankia sp. NRRL B-16386 Genome sequencing.</title>
        <authorList>
            <person name="Ghodhbane-Gtari F."/>
            <person name="Swanson E."/>
            <person name="Gueddou A."/>
            <person name="Hezbri K."/>
            <person name="Ktari K."/>
            <person name="Nouioui I."/>
            <person name="Morris K."/>
            <person name="Simpson S."/>
            <person name="Abebe-Akele F."/>
            <person name="Thomas K."/>
            <person name="Gtari M."/>
            <person name="Tisa L.S."/>
        </authorList>
    </citation>
    <scope>NUCLEOTIDE SEQUENCE [LARGE SCALE GENOMIC DNA]</scope>
    <source>
        <strain evidence="14">NRRL B-16386</strain>
    </source>
</reference>
<feature type="transmembrane region" description="Helical" evidence="10">
    <location>
        <begin position="78"/>
        <end position="103"/>
    </location>
</feature>
<evidence type="ECO:0000256" key="7">
    <source>
        <dbReference type="ARBA" id="ARBA00022840"/>
    </source>
</evidence>
<keyword evidence="4" id="KW-0808">Transferase</keyword>
<dbReference type="EC" id="2.7.13.3" evidence="2"/>
<feature type="transmembrane region" description="Helical" evidence="10">
    <location>
        <begin position="110"/>
        <end position="131"/>
    </location>
</feature>
<dbReference type="SUPFAM" id="SSF55874">
    <property type="entry name" value="ATPase domain of HSP90 chaperone/DNA topoisomerase II/histidine kinase"/>
    <property type="match status" value="1"/>
</dbReference>
<feature type="region of interest" description="Disordered" evidence="9">
    <location>
        <begin position="250"/>
        <end position="327"/>
    </location>
</feature>
<evidence type="ECO:0000256" key="9">
    <source>
        <dbReference type="SAM" id="MobiDB-lite"/>
    </source>
</evidence>
<gene>
    <name evidence="13" type="ORF">BL253_33140</name>
</gene>
<evidence type="ECO:0000256" key="4">
    <source>
        <dbReference type="ARBA" id="ARBA00022679"/>
    </source>
</evidence>
<comment type="caution">
    <text evidence="13">The sequence shown here is derived from an EMBL/GenBank/DDBJ whole genome shotgun (WGS) entry which is preliminary data.</text>
</comment>
<evidence type="ECO:0000259" key="12">
    <source>
        <dbReference type="Pfam" id="PF07730"/>
    </source>
</evidence>
<feature type="region of interest" description="Disordered" evidence="9">
    <location>
        <begin position="449"/>
        <end position="473"/>
    </location>
</feature>
<feature type="domain" description="Signal transduction histidine kinase subgroup 3 dimerisation and phosphoacceptor" evidence="12">
    <location>
        <begin position="184"/>
        <end position="247"/>
    </location>
</feature>
<evidence type="ECO:0000256" key="2">
    <source>
        <dbReference type="ARBA" id="ARBA00012438"/>
    </source>
</evidence>
<keyword evidence="10" id="KW-0812">Transmembrane</keyword>
<dbReference type="PANTHER" id="PTHR24421:SF10">
    <property type="entry name" value="NITRATE_NITRITE SENSOR PROTEIN NARQ"/>
    <property type="match status" value="1"/>
</dbReference>
<dbReference type="GO" id="GO:0016020">
    <property type="term" value="C:membrane"/>
    <property type="evidence" value="ECO:0007669"/>
    <property type="project" value="InterPro"/>
</dbReference>
<feature type="transmembrane region" description="Helical" evidence="10">
    <location>
        <begin position="12"/>
        <end position="35"/>
    </location>
</feature>
<dbReference type="AlphaFoldDB" id="A0A1V2I133"/>
<evidence type="ECO:0000313" key="14">
    <source>
        <dbReference type="Proteomes" id="UP000188929"/>
    </source>
</evidence>
<evidence type="ECO:0000256" key="1">
    <source>
        <dbReference type="ARBA" id="ARBA00000085"/>
    </source>
</evidence>
<dbReference type="GO" id="GO:0000155">
    <property type="term" value="F:phosphorelay sensor kinase activity"/>
    <property type="evidence" value="ECO:0007669"/>
    <property type="project" value="InterPro"/>
</dbReference>
<organism evidence="13 14">
    <name type="scientific">Pseudofrankia asymbiotica</name>
    <dbReference type="NCBI Taxonomy" id="1834516"/>
    <lineage>
        <taxon>Bacteria</taxon>
        <taxon>Bacillati</taxon>
        <taxon>Actinomycetota</taxon>
        <taxon>Actinomycetes</taxon>
        <taxon>Frankiales</taxon>
        <taxon>Frankiaceae</taxon>
        <taxon>Pseudofrankia</taxon>
    </lineage>
</organism>
<feature type="compositionally biased region" description="Low complexity" evidence="9">
    <location>
        <begin position="255"/>
        <end position="265"/>
    </location>
</feature>
<dbReference type="Pfam" id="PF07730">
    <property type="entry name" value="HisKA_3"/>
    <property type="match status" value="1"/>
</dbReference>
<proteinExistence type="predicted"/>
<evidence type="ECO:0000256" key="3">
    <source>
        <dbReference type="ARBA" id="ARBA00022553"/>
    </source>
</evidence>
<dbReference type="GO" id="GO:0046983">
    <property type="term" value="F:protein dimerization activity"/>
    <property type="evidence" value="ECO:0007669"/>
    <property type="project" value="InterPro"/>
</dbReference>
<keyword evidence="5" id="KW-0547">Nucleotide-binding</keyword>
<keyword evidence="3" id="KW-0597">Phosphoprotein</keyword>
<dbReference type="STRING" id="1834516.BL253_33140"/>
<dbReference type="InterPro" id="IPR003594">
    <property type="entry name" value="HATPase_dom"/>
</dbReference>
<evidence type="ECO:0000259" key="11">
    <source>
        <dbReference type="Pfam" id="PF02518"/>
    </source>
</evidence>